<accession>A0A7W4VNR7</accession>
<dbReference type="AlphaFoldDB" id="A0A7W4VNR7"/>
<comment type="catalytic activity">
    <reaction evidence="1">
        <text>GDP-alpha-D-mannose + H2O = alpha-D-mannose 1-phosphate + GMP + 2 H(+)</text>
        <dbReference type="Rhea" id="RHEA:27978"/>
        <dbReference type="ChEBI" id="CHEBI:15377"/>
        <dbReference type="ChEBI" id="CHEBI:15378"/>
        <dbReference type="ChEBI" id="CHEBI:57527"/>
        <dbReference type="ChEBI" id="CHEBI:58115"/>
        <dbReference type="ChEBI" id="CHEBI:58409"/>
    </reaction>
</comment>
<name>A0A7W4VNR7_9HYPH</name>
<dbReference type="Proteomes" id="UP000532010">
    <property type="component" value="Unassembled WGS sequence"/>
</dbReference>
<evidence type="ECO:0000256" key="5">
    <source>
        <dbReference type="ARBA" id="ARBA00022801"/>
    </source>
</evidence>
<dbReference type="PROSITE" id="PS51462">
    <property type="entry name" value="NUDIX"/>
    <property type="match status" value="1"/>
</dbReference>
<evidence type="ECO:0000313" key="9">
    <source>
        <dbReference type="EMBL" id="MBB3020574.1"/>
    </source>
</evidence>
<sequence>MTKLTRPDIKTLSSRVVYENRWMRVREDTIERPDGSPGIYGVVEKTDFAVIVPLHNGLIHLVEQYRYPVQGRYWELPQGSWEDAPGTDPLELARAELREETGLTATTMTHVGHLFECYGHSTQGYHIYLAHGLQAGEAQREPSEQDMVSRAFPVESVLTMIAEGVIKDAATVAALGLLRLKGLL</sequence>
<feature type="domain" description="Nudix hydrolase" evidence="8">
    <location>
        <begin position="44"/>
        <end position="174"/>
    </location>
</feature>
<comment type="similarity">
    <text evidence="3">Belongs to the Nudix hydrolase family. NudK subfamily.</text>
</comment>
<dbReference type="RefSeq" id="WP_246408266.1">
    <property type="nucleotide sequence ID" value="NZ_JACHWB010000005.1"/>
</dbReference>
<dbReference type="PANTHER" id="PTHR11839">
    <property type="entry name" value="UDP/ADP-SUGAR PYROPHOSPHATASE"/>
    <property type="match status" value="1"/>
</dbReference>
<dbReference type="InterPro" id="IPR015797">
    <property type="entry name" value="NUDIX_hydrolase-like_dom_sf"/>
</dbReference>
<proteinExistence type="inferred from homology"/>
<dbReference type="CDD" id="cd24161">
    <property type="entry name" value="NUDIX_ADPRase_Ndx2"/>
    <property type="match status" value="1"/>
</dbReference>
<evidence type="ECO:0000313" key="10">
    <source>
        <dbReference type="Proteomes" id="UP000532010"/>
    </source>
</evidence>
<evidence type="ECO:0000256" key="3">
    <source>
        <dbReference type="ARBA" id="ARBA00007275"/>
    </source>
</evidence>
<dbReference type="SUPFAM" id="SSF55811">
    <property type="entry name" value="Nudix"/>
    <property type="match status" value="1"/>
</dbReference>
<dbReference type="Pfam" id="PF00293">
    <property type="entry name" value="NUDIX"/>
    <property type="match status" value="1"/>
</dbReference>
<dbReference type="EMBL" id="JACHWB010000005">
    <property type="protein sequence ID" value="MBB3020574.1"/>
    <property type="molecule type" value="Genomic_DNA"/>
</dbReference>
<dbReference type="GO" id="GO:0005829">
    <property type="term" value="C:cytosol"/>
    <property type="evidence" value="ECO:0007669"/>
    <property type="project" value="TreeGrafter"/>
</dbReference>
<dbReference type="GO" id="GO:0019693">
    <property type="term" value="P:ribose phosphate metabolic process"/>
    <property type="evidence" value="ECO:0007669"/>
    <property type="project" value="TreeGrafter"/>
</dbReference>
<evidence type="ECO:0000256" key="4">
    <source>
        <dbReference type="ARBA" id="ARBA00016377"/>
    </source>
</evidence>
<evidence type="ECO:0000256" key="6">
    <source>
        <dbReference type="ARBA" id="ARBA00032162"/>
    </source>
</evidence>
<reference evidence="9 10" key="1">
    <citation type="submission" date="2020-08" db="EMBL/GenBank/DDBJ databases">
        <title>The Agave Microbiome: Exploring the role of microbial communities in plant adaptations to desert environments.</title>
        <authorList>
            <person name="Partida-Martinez L.P."/>
        </authorList>
    </citation>
    <scope>NUCLEOTIDE SEQUENCE [LARGE SCALE GENOMIC DNA]</scope>
    <source>
        <strain evidence="9 10">AT3.9</strain>
    </source>
</reference>
<keyword evidence="10" id="KW-1185">Reference proteome</keyword>
<keyword evidence="5 9" id="KW-0378">Hydrolase</keyword>
<evidence type="ECO:0000256" key="7">
    <source>
        <dbReference type="ARBA" id="ARBA00032272"/>
    </source>
</evidence>
<protein>
    <recommendedName>
        <fullName evidence="4">GDP-mannose pyrophosphatase</fullName>
    </recommendedName>
    <alternativeName>
        <fullName evidence="6">GDP-mannose hydrolase</fullName>
    </alternativeName>
    <alternativeName>
        <fullName evidence="7">GDPMK</fullName>
    </alternativeName>
</protein>
<organism evidence="9 10">
    <name type="scientific">Microvirga lupini</name>
    <dbReference type="NCBI Taxonomy" id="420324"/>
    <lineage>
        <taxon>Bacteria</taxon>
        <taxon>Pseudomonadati</taxon>
        <taxon>Pseudomonadota</taxon>
        <taxon>Alphaproteobacteria</taxon>
        <taxon>Hyphomicrobiales</taxon>
        <taxon>Methylobacteriaceae</taxon>
        <taxon>Microvirga</taxon>
    </lineage>
</organism>
<evidence type="ECO:0000256" key="1">
    <source>
        <dbReference type="ARBA" id="ARBA00000847"/>
    </source>
</evidence>
<evidence type="ECO:0000259" key="8">
    <source>
        <dbReference type="PROSITE" id="PS51462"/>
    </source>
</evidence>
<gene>
    <name evidence="9" type="ORF">FHR70_003660</name>
</gene>
<dbReference type="Gene3D" id="3.90.79.10">
    <property type="entry name" value="Nucleoside Triphosphate Pyrophosphohydrolase"/>
    <property type="match status" value="1"/>
</dbReference>
<comment type="cofactor">
    <cofactor evidence="2">
        <name>Mg(2+)</name>
        <dbReference type="ChEBI" id="CHEBI:18420"/>
    </cofactor>
</comment>
<dbReference type="PANTHER" id="PTHR11839:SF18">
    <property type="entry name" value="NUDIX HYDROLASE DOMAIN-CONTAINING PROTEIN"/>
    <property type="match status" value="1"/>
</dbReference>
<evidence type="ECO:0000256" key="2">
    <source>
        <dbReference type="ARBA" id="ARBA00001946"/>
    </source>
</evidence>
<dbReference type="GO" id="GO:0006753">
    <property type="term" value="P:nucleoside phosphate metabolic process"/>
    <property type="evidence" value="ECO:0007669"/>
    <property type="project" value="TreeGrafter"/>
</dbReference>
<dbReference type="InterPro" id="IPR000086">
    <property type="entry name" value="NUDIX_hydrolase_dom"/>
</dbReference>
<dbReference type="GO" id="GO:0016787">
    <property type="term" value="F:hydrolase activity"/>
    <property type="evidence" value="ECO:0007669"/>
    <property type="project" value="UniProtKB-KW"/>
</dbReference>
<comment type="caution">
    <text evidence="9">The sequence shown here is derived from an EMBL/GenBank/DDBJ whole genome shotgun (WGS) entry which is preliminary data.</text>
</comment>